<evidence type="ECO:0000259" key="1">
    <source>
        <dbReference type="SMART" id="SM00849"/>
    </source>
</evidence>
<dbReference type="InterPro" id="IPR036388">
    <property type="entry name" value="WH-like_DNA-bd_sf"/>
</dbReference>
<dbReference type="SMART" id="SM00849">
    <property type="entry name" value="Lactamase_B"/>
    <property type="match status" value="1"/>
</dbReference>
<dbReference type="RefSeq" id="WP_115269126.1">
    <property type="nucleotide sequence ID" value="NZ_CASFEE010000007.1"/>
</dbReference>
<name>A0A377GVZ5_9FUSO</name>
<protein>
    <submittedName>
        <fullName evidence="2">Hydroxyacylglutathione hydrolase</fullName>
    </submittedName>
</protein>
<sequence length="329" mass="38427">MIELINEDPKIYRIFVPLPQNPLKSLNSYVVRTEEGDLVIDTGFNREECLKGLEEGLDEIGVNRDKMVIFFTHLHSDHCGLANKLSGENIKIYMGKIDYEYLRGNLEGDNWDNMNRRFIQEGFPQEIVIRLNDTNQARRYAPDKLFKANLLEDGAKFKLGNIEFTAILTPGHTPGHMCLYIADKKILFSGDHVLFDITPNITAWLKVENSLKNYMESLKKIKNIEAVIVFPAHRENSKSLNERVDTITEHHFIRLDEIKEIIKKTPKLTAYEIASKMKWNMRGKPWSEFPDNQKWFATGETLSHLDYLYLEKKLDKIKDEEVFRYIIKE</sequence>
<dbReference type="Pfam" id="PF00753">
    <property type="entry name" value="Lactamase_B"/>
    <property type="match status" value="1"/>
</dbReference>
<organism evidence="2 3">
    <name type="scientific">Fusobacterium necrogenes</name>
    <dbReference type="NCBI Taxonomy" id="858"/>
    <lineage>
        <taxon>Bacteria</taxon>
        <taxon>Fusobacteriati</taxon>
        <taxon>Fusobacteriota</taxon>
        <taxon>Fusobacteriia</taxon>
        <taxon>Fusobacteriales</taxon>
        <taxon>Fusobacteriaceae</taxon>
        <taxon>Fusobacterium</taxon>
    </lineage>
</organism>
<dbReference type="InterPro" id="IPR036866">
    <property type="entry name" value="RibonucZ/Hydroxyglut_hydro"/>
</dbReference>
<gene>
    <name evidence="2" type="ORF">NCTC10723_00556</name>
</gene>
<reference evidence="2 3" key="1">
    <citation type="submission" date="2018-06" db="EMBL/GenBank/DDBJ databases">
        <authorList>
            <consortium name="Pathogen Informatics"/>
            <person name="Doyle S."/>
        </authorList>
    </citation>
    <scope>NUCLEOTIDE SEQUENCE [LARGE SCALE GENOMIC DNA]</scope>
    <source>
        <strain evidence="2 3">NCTC10723</strain>
    </source>
</reference>
<dbReference type="CDD" id="cd07725">
    <property type="entry name" value="TTHA1429-like_MBL-fold"/>
    <property type="match status" value="1"/>
</dbReference>
<dbReference type="InterPro" id="IPR001279">
    <property type="entry name" value="Metallo-B-lactamas"/>
</dbReference>
<dbReference type="InterPro" id="IPR050662">
    <property type="entry name" value="Sec-metab_biosynth-thioest"/>
</dbReference>
<dbReference type="GO" id="GO:0016787">
    <property type="term" value="F:hydrolase activity"/>
    <property type="evidence" value="ECO:0007669"/>
    <property type="project" value="UniProtKB-KW"/>
</dbReference>
<dbReference type="EMBL" id="UGGU01000003">
    <property type="protein sequence ID" value="STO31116.1"/>
    <property type="molecule type" value="Genomic_DNA"/>
</dbReference>
<keyword evidence="2" id="KW-0378">Hydrolase</keyword>
<dbReference type="SUPFAM" id="SSF56281">
    <property type="entry name" value="Metallo-hydrolase/oxidoreductase"/>
    <property type="match status" value="1"/>
</dbReference>
<dbReference type="PANTHER" id="PTHR23131">
    <property type="entry name" value="ENDORIBONUCLEASE LACTB2"/>
    <property type="match status" value="1"/>
</dbReference>
<keyword evidence="3" id="KW-1185">Reference proteome</keyword>
<proteinExistence type="predicted"/>
<feature type="domain" description="Metallo-beta-lactamase" evidence="1">
    <location>
        <begin position="25"/>
        <end position="233"/>
    </location>
</feature>
<dbReference type="AlphaFoldDB" id="A0A377GVZ5"/>
<dbReference type="OrthoDB" id="9761531at2"/>
<dbReference type="Gene3D" id="1.10.10.10">
    <property type="entry name" value="Winged helix-like DNA-binding domain superfamily/Winged helix DNA-binding domain"/>
    <property type="match status" value="1"/>
</dbReference>
<dbReference type="PANTHER" id="PTHR23131:SF4">
    <property type="entry name" value="METALLO-BETA-LACTAMASE SUPERFAMILY POTEIN"/>
    <property type="match status" value="1"/>
</dbReference>
<dbReference type="Proteomes" id="UP000255328">
    <property type="component" value="Unassembled WGS sequence"/>
</dbReference>
<evidence type="ECO:0000313" key="2">
    <source>
        <dbReference type="EMBL" id="STO31116.1"/>
    </source>
</evidence>
<evidence type="ECO:0000313" key="3">
    <source>
        <dbReference type="Proteomes" id="UP000255328"/>
    </source>
</evidence>
<accession>A0A377GVZ5</accession>
<dbReference type="Gene3D" id="3.60.15.10">
    <property type="entry name" value="Ribonuclease Z/Hydroxyacylglutathione hydrolase-like"/>
    <property type="match status" value="1"/>
</dbReference>